<comment type="caution">
    <text evidence="1">The sequence shown here is derived from an EMBL/GenBank/DDBJ whole genome shotgun (WGS) entry which is preliminary data.</text>
</comment>
<protein>
    <submittedName>
        <fullName evidence="1">DUF982 domain-containing protein</fullName>
    </submittedName>
</protein>
<dbReference type="InterPro" id="IPR010385">
    <property type="entry name" value="DUF982"/>
</dbReference>
<dbReference type="Gene3D" id="6.10.250.730">
    <property type="match status" value="1"/>
</dbReference>
<proteinExistence type="predicted"/>
<accession>A0A432UYZ5</accession>
<sequence>MDSQQFRTPMVVCAGSPRRFSLVSTVAEATDFLIDHRAKNDCAQWTDAMNQCAGAEIGTNSVASAGSAFVLALRAAGIQIDTTVLLY</sequence>
<dbReference type="AlphaFoldDB" id="A0A432UYZ5"/>
<evidence type="ECO:0000313" key="1">
    <source>
        <dbReference type="EMBL" id="RUM95164.1"/>
    </source>
</evidence>
<evidence type="ECO:0000313" key="2">
    <source>
        <dbReference type="Proteomes" id="UP000281647"/>
    </source>
</evidence>
<keyword evidence="2" id="KW-1185">Reference proteome</keyword>
<organism evidence="1 2">
    <name type="scientific">Borborobacter arsenicus</name>
    <dbReference type="NCBI Taxonomy" id="1851146"/>
    <lineage>
        <taxon>Bacteria</taxon>
        <taxon>Pseudomonadati</taxon>
        <taxon>Pseudomonadota</taxon>
        <taxon>Alphaproteobacteria</taxon>
        <taxon>Hyphomicrobiales</taxon>
        <taxon>Phyllobacteriaceae</taxon>
        <taxon>Borborobacter</taxon>
    </lineage>
</organism>
<name>A0A432UYZ5_9HYPH</name>
<dbReference type="Pfam" id="PF06169">
    <property type="entry name" value="DUF982"/>
    <property type="match status" value="1"/>
</dbReference>
<reference evidence="1 2" key="1">
    <citation type="submission" date="2018-11" db="EMBL/GenBank/DDBJ databases">
        <title>Pseudaminobacter arsenicus sp. nov., an arsenic-resistant bacterium isolated from arsenic-rich aquifers.</title>
        <authorList>
            <person name="Mu Y."/>
        </authorList>
    </citation>
    <scope>NUCLEOTIDE SEQUENCE [LARGE SCALE GENOMIC DNA]</scope>
    <source>
        <strain evidence="1 2">CB3</strain>
    </source>
</reference>
<dbReference type="OrthoDB" id="8084057at2"/>
<dbReference type="EMBL" id="RKST01000067">
    <property type="protein sequence ID" value="RUM95164.1"/>
    <property type="molecule type" value="Genomic_DNA"/>
</dbReference>
<gene>
    <name evidence="1" type="ORF">EET67_24845</name>
</gene>
<dbReference type="Proteomes" id="UP000281647">
    <property type="component" value="Unassembled WGS sequence"/>
</dbReference>